<feature type="binding site" evidence="5">
    <location>
        <position position="68"/>
    </location>
    <ligand>
        <name>3-dehydroquinate</name>
        <dbReference type="ChEBI" id="CHEBI:32364"/>
    </ligand>
</feature>
<evidence type="ECO:0000313" key="6">
    <source>
        <dbReference type="EMBL" id="SUM73447.1"/>
    </source>
</evidence>
<dbReference type="InterPro" id="IPR050146">
    <property type="entry name" value="Type-I_3-dehydroquinase"/>
</dbReference>
<evidence type="ECO:0000256" key="2">
    <source>
        <dbReference type="ARBA" id="ARBA00023141"/>
    </source>
</evidence>
<dbReference type="GeneID" id="63935895"/>
<comment type="similarity">
    <text evidence="5">Belongs to the type-I 3-dehydroquinase family.</text>
</comment>
<dbReference type="PANTHER" id="PTHR43699">
    <property type="entry name" value="3-DEHYDROQUINATE DEHYDRATASE"/>
    <property type="match status" value="1"/>
</dbReference>
<comment type="function">
    <text evidence="5">Involved in the third step of the chorismate pathway, which leads to the biosynthesis of aromatic amino acids. Catalyzes the cis-dehydration of 3-dehydroquinate (DHQ) and introduces the first double bond of the aromatic ring to yield 3-dehydroshikimate.</text>
</comment>
<accession>A0A380H6Z7</accession>
<feature type="binding site" evidence="5">
    <location>
        <begin position="35"/>
        <end position="37"/>
    </location>
    <ligand>
        <name>3-dehydroquinate</name>
        <dbReference type="ChEBI" id="CHEBI:32364"/>
    </ligand>
</feature>
<dbReference type="GO" id="GO:0009423">
    <property type="term" value="P:chorismate biosynthetic process"/>
    <property type="evidence" value="ECO:0007669"/>
    <property type="project" value="UniProtKB-UniRule"/>
</dbReference>
<dbReference type="GO" id="GO:0046279">
    <property type="term" value="P:3,4-dihydroxybenzoate biosynthetic process"/>
    <property type="evidence" value="ECO:0007669"/>
    <property type="project" value="TreeGrafter"/>
</dbReference>
<comment type="pathway">
    <text evidence="5">Metabolic intermediate biosynthesis; chorismate biosynthesis; chorismate from D-erythrose 4-phosphate and phosphoenolpyruvate: step 3/7.</text>
</comment>
<dbReference type="AlphaFoldDB" id="A0A380H6Z7"/>
<dbReference type="EMBL" id="UHDZ01000001">
    <property type="protein sequence ID" value="SUM73447.1"/>
    <property type="molecule type" value="Genomic_DNA"/>
</dbReference>
<dbReference type="HAMAP" id="MF_00214">
    <property type="entry name" value="AroD"/>
    <property type="match status" value="1"/>
</dbReference>
<organism evidence="6 7">
    <name type="scientific">Staphylococcus saccharolyticus</name>
    <dbReference type="NCBI Taxonomy" id="33028"/>
    <lineage>
        <taxon>Bacteria</taxon>
        <taxon>Bacillati</taxon>
        <taxon>Bacillota</taxon>
        <taxon>Bacilli</taxon>
        <taxon>Bacillales</taxon>
        <taxon>Staphylococcaceae</taxon>
        <taxon>Staphylococcus</taxon>
    </lineage>
</organism>
<comment type="caution">
    <text evidence="5">Lacks conserved residue(s) required for the propagation of feature annotation.</text>
</comment>
<proteinExistence type="inferred from homology"/>
<dbReference type="InterPro" id="IPR013785">
    <property type="entry name" value="Aldolase_TIM"/>
</dbReference>
<comment type="subunit">
    <text evidence="5">Homodimer.</text>
</comment>
<dbReference type="Proteomes" id="UP000255425">
    <property type="component" value="Unassembled WGS sequence"/>
</dbReference>
<dbReference type="GO" id="GO:0003855">
    <property type="term" value="F:3-dehydroquinate dehydratase activity"/>
    <property type="evidence" value="ECO:0007669"/>
    <property type="project" value="UniProtKB-UniRule"/>
</dbReference>
<keyword evidence="5" id="KW-0028">Amino-acid biosynthesis</keyword>
<comment type="catalytic activity">
    <reaction evidence="1 5">
        <text>3-dehydroquinate = 3-dehydroshikimate + H2O</text>
        <dbReference type="Rhea" id="RHEA:21096"/>
        <dbReference type="ChEBI" id="CHEBI:15377"/>
        <dbReference type="ChEBI" id="CHEBI:16630"/>
        <dbReference type="ChEBI" id="CHEBI:32364"/>
        <dbReference type="EC" id="4.2.1.10"/>
    </reaction>
</comment>
<dbReference type="EC" id="4.2.1.10" evidence="5"/>
<feature type="active site" description="Proton donor/acceptor" evidence="5">
    <location>
        <position position="131"/>
    </location>
</feature>
<dbReference type="RefSeq" id="WP_115313755.1">
    <property type="nucleotide sequence ID" value="NZ_CP066042.1"/>
</dbReference>
<dbReference type="NCBIfam" id="TIGR01093">
    <property type="entry name" value="aroD"/>
    <property type="match status" value="1"/>
</dbReference>
<dbReference type="Gene3D" id="3.20.20.70">
    <property type="entry name" value="Aldolase class I"/>
    <property type="match status" value="1"/>
</dbReference>
<keyword evidence="3 5" id="KW-0456">Lyase</keyword>
<evidence type="ECO:0000256" key="5">
    <source>
        <dbReference type="HAMAP-Rule" id="MF_00214"/>
    </source>
</evidence>
<keyword evidence="4 5" id="KW-0704">Schiff base</keyword>
<dbReference type="FunFam" id="3.20.20.70:FF:000047">
    <property type="entry name" value="3-dehydroquinate dehydratase"/>
    <property type="match status" value="1"/>
</dbReference>
<feature type="binding site" evidence="5">
    <location>
        <position position="200"/>
    </location>
    <ligand>
        <name>3-dehydroquinate</name>
        <dbReference type="ChEBI" id="CHEBI:32364"/>
    </ligand>
</feature>
<reference evidence="6 7" key="1">
    <citation type="submission" date="2018-06" db="EMBL/GenBank/DDBJ databases">
        <authorList>
            <consortium name="Pathogen Informatics"/>
            <person name="Doyle S."/>
        </authorList>
    </citation>
    <scope>NUCLEOTIDE SEQUENCE [LARGE SCALE GENOMIC DNA]</scope>
    <source>
        <strain evidence="6 7">NCTC11807</strain>
    </source>
</reference>
<keyword evidence="7" id="KW-1185">Reference proteome</keyword>
<keyword evidence="2 5" id="KW-0057">Aromatic amino acid biosynthesis</keyword>
<dbReference type="CDD" id="cd00502">
    <property type="entry name" value="DHQase_I"/>
    <property type="match status" value="1"/>
</dbReference>
<evidence type="ECO:0000256" key="4">
    <source>
        <dbReference type="ARBA" id="ARBA00023270"/>
    </source>
</evidence>
<evidence type="ECO:0000256" key="3">
    <source>
        <dbReference type="ARBA" id="ARBA00023239"/>
    </source>
</evidence>
<sequence length="238" mass="27326">MSHVDIAATIAPEVEISQILLDDLNRYKDSIDIIELRIDQWFKFNMERFNFVIKQLKTFNFKILVTYRTASQGGKGDLEEKDYLDIINQIIQNHQFDMLDIEWSQSMNLELYANVIQQAQRQGIEIVLSHHNFKETPSLEDLKFIYFKMQKLQPSYLKLAVMPQCKEDVLHLLEAMSVTVDTTPYKVVGIAMSNLGIVSRIAQGVFGGSISYGCLDQPKAPGQIHVQQLEQLISVYHA</sequence>
<dbReference type="InterPro" id="IPR001381">
    <property type="entry name" value="DHquinase_I"/>
</dbReference>
<dbReference type="GO" id="GO:0009073">
    <property type="term" value="P:aromatic amino acid family biosynthetic process"/>
    <property type="evidence" value="ECO:0007669"/>
    <property type="project" value="UniProtKB-KW"/>
</dbReference>
<dbReference type="Pfam" id="PF01487">
    <property type="entry name" value="DHquinase_I"/>
    <property type="match status" value="1"/>
</dbReference>
<evidence type="ECO:0000256" key="1">
    <source>
        <dbReference type="ARBA" id="ARBA00001864"/>
    </source>
</evidence>
<gene>
    <name evidence="5 6" type="primary">aroD</name>
    <name evidence="6" type="ORF">NCTC11807_02156</name>
</gene>
<evidence type="ECO:0000313" key="7">
    <source>
        <dbReference type="Proteomes" id="UP000255425"/>
    </source>
</evidence>
<dbReference type="GO" id="GO:0008652">
    <property type="term" value="P:amino acid biosynthetic process"/>
    <property type="evidence" value="ECO:0007669"/>
    <property type="project" value="UniProtKB-KW"/>
</dbReference>
<name>A0A380H6Z7_9STAP</name>
<dbReference type="SUPFAM" id="SSF51569">
    <property type="entry name" value="Aldolase"/>
    <property type="match status" value="1"/>
</dbReference>
<feature type="binding site" evidence="5">
    <location>
        <position position="223"/>
    </location>
    <ligand>
        <name>3-dehydroquinate</name>
        <dbReference type="ChEBI" id="CHEBI:32364"/>
    </ligand>
</feature>
<protein>
    <recommendedName>
        <fullName evidence="5">3-dehydroquinate dehydratase</fullName>
        <shortName evidence="5">3-dehydroquinase</shortName>
        <ecNumber evidence="5">4.2.1.10</ecNumber>
    </recommendedName>
    <alternativeName>
        <fullName evidence="5">Type I DHQase</fullName>
    </alternativeName>
    <alternativeName>
        <fullName evidence="5">Type I dehydroquinase</fullName>
        <shortName evidence="5">DHQ1</shortName>
    </alternativeName>
</protein>
<dbReference type="UniPathway" id="UPA00053">
    <property type="reaction ID" value="UER00086"/>
</dbReference>
<feature type="active site" description="Schiff-base intermediate with substrate" evidence="5">
    <location>
        <position position="158"/>
    </location>
</feature>
<dbReference type="PANTHER" id="PTHR43699:SF1">
    <property type="entry name" value="3-DEHYDROQUINATE DEHYDRATASE"/>
    <property type="match status" value="1"/>
</dbReference>